<feature type="domain" description="Protein kinase" evidence="2">
    <location>
        <begin position="287"/>
        <end position="561"/>
    </location>
</feature>
<feature type="compositionally biased region" description="Polar residues" evidence="1">
    <location>
        <begin position="7"/>
        <end position="22"/>
    </location>
</feature>
<dbReference type="EMBL" id="CAJMWX010001707">
    <property type="protein sequence ID" value="CAE6502833.1"/>
    <property type="molecule type" value="Genomic_DNA"/>
</dbReference>
<name>A0A8H3CW35_9AGAM</name>
<accession>A0A8H3CW35</accession>
<proteinExistence type="predicted"/>
<gene>
    <name evidence="3" type="ORF">RDB_LOCUS155831</name>
</gene>
<evidence type="ECO:0000256" key="1">
    <source>
        <dbReference type="SAM" id="MobiDB-lite"/>
    </source>
</evidence>
<dbReference type="InterPro" id="IPR051681">
    <property type="entry name" value="Ser/Thr_Kinases-Pseudokinases"/>
</dbReference>
<feature type="region of interest" description="Disordered" evidence="1">
    <location>
        <begin position="1"/>
        <end position="27"/>
    </location>
</feature>
<dbReference type="PANTHER" id="PTHR44329">
    <property type="entry name" value="SERINE/THREONINE-PROTEIN KINASE TNNI3K-RELATED"/>
    <property type="match status" value="1"/>
</dbReference>
<dbReference type="InterPro" id="IPR011009">
    <property type="entry name" value="Kinase-like_dom_sf"/>
</dbReference>
<dbReference type="SUPFAM" id="SSF56112">
    <property type="entry name" value="Protein kinase-like (PK-like)"/>
    <property type="match status" value="2"/>
</dbReference>
<organism evidence="3 4">
    <name type="scientific">Rhizoctonia solani</name>
    <dbReference type="NCBI Taxonomy" id="456999"/>
    <lineage>
        <taxon>Eukaryota</taxon>
        <taxon>Fungi</taxon>
        <taxon>Dikarya</taxon>
        <taxon>Basidiomycota</taxon>
        <taxon>Agaricomycotina</taxon>
        <taxon>Agaricomycetes</taxon>
        <taxon>Cantharellales</taxon>
        <taxon>Ceratobasidiaceae</taxon>
        <taxon>Rhizoctonia</taxon>
    </lineage>
</organism>
<dbReference type="GO" id="GO:0005524">
    <property type="term" value="F:ATP binding"/>
    <property type="evidence" value="ECO:0007669"/>
    <property type="project" value="UniProtKB-KW"/>
</dbReference>
<dbReference type="Pfam" id="PF07714">
    <property type="entry name" value="PK_Tyr_Ser-Thr"/>
    <property type="match status" value="2"/>
</dbReference>
<reference evidence="3" key="1">
    <citation type="submission" date="2021-01" db="EMBL/GenBank/DDBJ databases">
        <authorList>
            <person name="Kaushik A."/>
        </authorList>
    </citation>
    <scope>NUCLEOTIDE SEQUENCE</scope>
    <source>
        <strain evidence="3">AG4-R118</strain>
    </source>
</reference>
<dbReference type="PANTHER" id="PTHR44329:SF214">
    <property type="entry name" value="PROTEIN KINASE DOMAIN-CONTAINING PROTEIN"/>
    <property type="match status" value="1"/>
</dbReference>
<evidence type="ECO:0000313" key="3">
    <source>
        <dbReference type="EMBL" id="CAE6502833.1"/>
    </source>
</evidence>
<evidence type="ECO:0000259" key="2">
    <source>
        <dbReference type="PROSITE" id="PS50011"/>
    </source>
</evidence>
<dbReference type="Proteomes" id="UP000663888">
    <property type="component" value="Unassembled WGS sequence"/>
</dbReference>
<dbReference type="Gene3D" id="1.10.510.10">
    <property type="entry name" value="Transferase(Phosphotransferase) domain 1"/>
    <property type="match status" value="3"/>
</dbReference>
<dbReference type="AlphaFoldDB" id="A0A8H3CW35"/>
<dbReference type="InterPro" id="IPR001245">
    <property type="entry name" value="Ser-Thr/Tyr_kinase_cat_dom"/>
</dbReference>
<protein>
    <recommendedName>
        <fullName evidence="2">Protein kinase domain-containing protein</fullName>
    </recommendedName>
</protein>
<sequence length="566" mass="64456">MDWVPNSLRTPSDSSSTIGTASRSRDEVHSANLTIKEMLRLLVAHGSADISQQIDPKGYSEVPIGVGGHGDVWKGRMRDDREIAVKVWRQFPKTDLAKVMKRTMQEIYSWSKIRHENIHELMGVTEHQGKLGIVSLWMEHGDLRSYIERNPEVDRYSWCIQVASGVSYLHQNELEIITGKSPYIEYKRDFGVLKALSDKKLPRRPEALSQTSDKHDRLWNLLVECWNHDCAARPDAQHVLDLLRLETIPPEVKTPDFIARHMSLQEIFSLLLRHGCANLSSEMDVRQDDAVIMNGGGFGDIWLGRLYDGTRIAIKAMRQLIIEQSDYKNLKRAAREIYLWSRLVHPNVHRSLGVIIFKGYYLGVVSKWMENGNLHEYMRNCPDFNRYEKCIQVTRGLAYIHQYEMAHGDLNALNYIPPRSLEFNILVSSEGDAKLAGFSLAIMSETSLVFSETTMASATSIRWAAPELLLEEATKSKPADVYALGMTMLEIFTGNVPYPECRHNISVLNKVLNGVLPIRPIDQINNDERGNKIWKLMLSCWDRDPDARPTASQVLESLNTISSIPT</sequence>
<dbReference type="GO" id="GO:0004674">
    <property type="term" value="F:protein serine/threonine kinase activity"/>
    <property type="evidence" value="ECO:0007669"/>
    <property type="project" value="TreeGrafter"/>
</dbReference>
<dbReference type="PROSITE" id="PS50011">
    <property type="entry name" value="PROTEIN_KINASE_DOM"/>
    <property type="match status" value="1"/>
</dbReference>
<evidence type="ECO:0000313" key="4">
    <source>
        <dbReference type="Proteomes" id="UP000663888"/>
    </source>
</evidence>
<dbReference type="InterPro" id="IPR000719">
    <property type="entry name" value="Prot_kinase_dom"/>
</dbReference>
<comment type="caution">
    <text evidence="3">The sequence shown here is derived from an EMBL/GenBank/DDBJ whole genome shotgun (WGS) entry which is preliminary data.</text>
</comment>